<dbReference type="KEGG" id="ccro:CMC5_083730"/>
<feature type="domain" description="O-antigen ligase-related" evidence="6">
    <location>
        <begin position="219"/>
        <end position="397"/>
    </location>
</feature>
<dbReference type="PANTHER" id="PTHR37422:SF13">
    <property type="entry name" value="LIPOPOLYSACCHARIDE BIOSYNTHESIS PROTEIN PA4999-RELATED"/>
    <property type="match status" value="1"/>
</dbReference>
<sequence length="654" mass="66505">MSNESTCAIGCASCSWGVTDREGGPSGETTLGARARAGLLGASAALAALIWDPAAPAATAKHTVLLLAAAVALAVVLGQGARHREVAGRTGAEGISSPAALWLGFVGWSVVSLAWGHVAGMGMLCAWVAVSALMLAAMRLPAGGARWAALVAGGCLGGGSSLFALAQVACGGRGFAIHGGHGNPNWLGLVLAVSLPLTIELAWVSWRAGSRWWLAAAGAAVVSLPALLLARSRVAWIALGVTLAVGLVVGAHGRYRRAVRLVASGAMGMLAVGLVVVSRGGLPLATSAGVEVQEAPFASEAVGAEVPTVIGGVDVPLASAWDGRVRIWRASADAARAALPFGVGLGAFAPAYLEAQGKRLARLSPPQSSRQFLNATTAHNDWLQAAAEGGLPGVALLAAAIAWGIRVAWRAGWFAGAASLGTFALCAWGDSPLQQPAVALLMALTLAASGRRDRGAASSKTPVVPRSGEGDPFLWTAGAPAALGLVAVALLLAVATRSWLSARQLSDARDVMPAARSAMIERAVRLDPWNGEARLALGLARLEEGDAAGALGVLECSRALLANVGTDVAIGNAHLELDAPAAAVSAYRRALRHHPGSLRAHANLVEALVRVGKLDDAEVHLDAARSISPGHPRMLAITERVRRARLDAEASGAR</sequence>
<organism evidence="7 8">
    <name type="scientific">Chondromyces crocatus</name>
    <dbReference type="NCBI Taxonomy" id="52"/>
    <lineage>
        <taxon>Bacteria</taxon>
        <taxon>Pseudomonadati</taxon>
        <taxon>Myxococcota</taxon>
        <taxon>Polyangia</taxon>
        <taxon>Polyangiales</taxon>
        <taxon>Polyangiaceae</taxon>
        <taxon>Chondromyces</taxon>
    </lineage>
</organism>
<evidence type="ECO:0000256" key="4">
    <source>
        <dbReference type="ARBA" id="ARBA00023136"/>
    </source>
</evidence>
<name>A0A0K1EU36_CHOCO</name>
<feature type="transmembrane region" description="Helical" evidence="5">
    <location>
        <begin position="411"/>
        <end position="429"/>
    </location>
</feature>
<dbReference type="PANTHER" id="PTHR37422">
    <property type="entry name" value="TEICHURONIC ACID BIOSYNTHESIS PROTEIN TUAE"/>
    <property type="match status" value="1"/>
</dbReference>
<evidence type="ECO:0000256" key="1">
    <source>
        <dbReference type="ARBA" id="ARBA00004141"/>
    </source>
</evidence>
<dbReference type="SUPFAM" id="SSF48452">
    <property type="entry name" value="TPR-like"/>
    <property type="match status" value="1"/>
</dbReference>
<dbReference type="Pfam" id="PF04932">
    <property type="entry name" value="Wzy_C"/>
    <property type="match status" value="1"/>
</dbReference>
<keyword evidence="2 5" id="KW-0812">Transmembrane</keyword>
<dbReference type="EMBL" id="CP012159">
    <property type="protein sequence ID" value="AKT44133.1"/>
    <property type="molecule type" value="Genomic_DNA"/>
</dbReference>
<reference evidence="7 8" key="1">
    <citation type="submission" date="2015-07" db="EMBL/GenBank/DDBJ databases">
        <title>Genome analysis of myxobacterium Chondromyces crocatus Cm c5 reveals a high potential for natural compound synthesis and the genetic basis for the loss of fruiting body formation.</title>
        <authorList>
            <person name="Zaburannyi N."/>
            <person name="Bunk B."/>
            <person name="Maier J."/>
            <person name="Overmann J."/>
            <person name="Mueller R."/>
        </authorList>
    </citation>
    <scope>NUCLEOTIDE SEQUENCE [LARGE SCALE GENOMIC DNA]</scope>
    <source>
        <strain evidence="7 8">Cm c5</strain>
    </source>
</reference>
<evidence type="ECO:0000313" key="8">
    <source>
        <dbReference type="Proteomes" id="UP000067626"/>
    </source>
</evidence>
<protein>
    <recommendedName>
        <fullName evidence="6">O-antigen ligase-related domain-containing protein</fullName>
    </recommendedName>
</protein>
<feature type="transmembrane region" description="Helical" evidence="5">
    <location>
        <begin position="212"/>
        <end position="228"/>
    </location>
</feature>
<dbReference type="Proteomes" id="UP000067626">
    <property type="component" value="Chromosome"/>
</dbReference>
<feature type="transmembrane region" description="Helical" evidence="5">
    <location>
        <begin position="258"/>
        <end position="277"/>
    </location>
</feature>
<evidence type="ECO:0000259" key="6">
    <source>
        <dbReference type="Pfam" id="PF04932"/>
    </source>
</evidence>
<proteinExistence type="predicted"/>
<feature type="transmembrane region" description="Helical" evidence="5">
    <location>
        <begin position="385"/>
        <end position="405"/>
    </location>
</feature>
<dbReference type="STRING" id="52.CMC5_083730"/>
<feature type="transmembrane region" description="Helical" evidence="5">
    <location>
        <begin position="63"/>
        <end position="82"/>
    </location>
</feature>
<feature type="transmembrane region" description="Helical" evidence="5">
    <location>
        <begin position="234"/>
        <end position="251"/>
    </location>
</feature>
<dbReference type="AlphaFoldDB" id="A0A0K1EU36"/>
<gene>
    <name evidence="7" type="ORF">CMC5_083730</name>
</gene>
<evidence type="ECO:0000256" key="5">
    <source>
        <dbReference type="SAM" id="Phobius"/>
    </source>
</evidence>
<comment type="subcellular location">
    <subcellularLocation>
        <location evidence="1">Membrane</location>
        <topology evidence="1">Multi-pass membrane protein</topology>
    </subcellularLocation>
</comment>
<feature type="transmembrane region" description="Helical" evidence="5">
    <location>
        <begin position="147"/>
        <end position="166"/>
    </location>
</feature>
<dbReference type="GO" id="GO:0016020">
    <property type="term" value="C:membrane"/>
    <property type="evidence" value="ECO:0007669"/>
    <property type="project" value="UniProtKB-SubCell"/>
</dbReference>
<evidence type="ECO:0000256" key="2">
    <source>
        <dbReference type="ARBA" id="ARBA00022692"/>
    </source>
</evidence>
<keyword evidence="3 5" id="KW-1133">Transmembrane helix</keyword>
<dbReference type="InterPro" id="IPR007016">
    <property type="entry name" value="O-antigen_ligase-rel_domated"/>
</dbReference>
<keyword evidence="4 5" id="KW-0472">Membrane</keyword>
<dbReference type="Gene3D" id="1.25.40.10">
    <property type="entry name" value="Tetratricopeptide repeat domain"/>
    <property type="match status" value="1"/>
</dbReference>
<dbReference type="Pfam" id="PF14559">
    <property type="entry name" value="TPR_19"/>
    <property type="match status" value="1"/>
</dbReference>
<accession>A0A0K1EU36</accession>
<feature type="transmembrane region" description="Helical" evidence="5">
    <location>
        <begin position="472"/>
        <end position="495"/>
    </location>
</feature>
<keyword evidence="8" id="KW-1185">Reference proteome</keyword>
<dbReference type="InterPro" id="IPR051533">
    <property type="entry name" value="WaaL-like"/>
</dbReference>
<dbReference type="InterPro" id="IPR011990">
    <property type="entry name" value="TPR-like_helical_dom_sf"/>
</dbReference>
<evidence type="ECO:0000313" key="7">
    <source>
        <dbReference type="EMBL" id="AKT44133.1"/>
    </source>
</evidence>
<feature type="transmembrane region" description="Helical" evidence="5">
    <location>
        <begin position="186"/>
        <end position="205"/>
    </location>
</feature>
<feature type="transmembrane region" description="Helical" evidence="5">
    <location>
        <begin position="102"/>
        <end position="135"/>
    </location>
</feature>
<evidence type="ECO:0000256" key="3">
    <source>
        <dbReference type="ARBA" id="ARBA00022989"/>
    </source>
</evidence>